<sequence length="326" mass="36541">MYQKGWKKPLNERNVRDVETMFQEATSYILSLKEPATKRQVVETNRKTGFLGFLICMQSMIALHNFLVVERQLLKYVPGHKICQDHLELFFGLIRSHGGHNDNPTTQQFRSAFKKVVVQNQLSDASTGNCLPLENIAVLSCSSAAPASGAEVLNATTQRKRLLDDESIEQSGAPFSDHNYTINVDHITEWGARTITHVAGYVAFKLEDKLSCEECTAALFSAEPSAAAYLFKRRKSRGGLRYPSESAIAICKKCESLVRLALHTKQLASKTFLADLLHQALRSFMHRKLFPELHDHMCDSSPLENPLCAPCAKCRRAIPEHPPVLC</sequence>
<dbReference type="Pfam" id="PF21789">
    <property type="entry name" value="TNP-like_RNaseH_C"/>
    <property type="match status" value="1"/>
</dbReference>
<comment type="caution">
    <text evidence="4">The sequence shown here is derived from an EMBL/GenBank/DDBJ whole genome shotgun (WGS) entry which is preliminary data.</text>
</comment>
<keyword evidence="1" id="KW-1133">Transmembrane helix</keyword>
<proteinExistence type="predicted"/>
<dbReference type="OMA" id="ADATWVI"/>
<name>A0A9J6H1P4_HAELO</name>
<evidence type="ECO:0000313" key="5">
    <source>
        <dbReference type="Proteomes" id="UP000821853"/>
    </source>
</evidence>
<dbReference type="InterPro" id="IPR055035">
    <property type="entry name" value="THAP9_C"/>
</dbReference>
<reference evidence="4 5" key="1">
    <citation type="journal article" date="2020" name="Cell">
        <title>Large-Scale Comparative Analyses of Tick Genomes Elucidate Their Genetic Diversity and Vector Capacities.</title>
        <authorList>
            <consortium name="Tick Genome and Microbiome Consortium (TIGMIC)"/>
            <person name="Jia N."/>
            <person name="Wang J."/>
            <person name="Shi W."/>
            <person name="Du L."/>
            <person name="Sun Y."/>
            <person name="Zhan W."/>
            <person name="Jiang J.F."/>
            <person name="Wang Q."/>
            <person name="Zhang B."/>
            <person name="Ji P."/>
            <person name="Bell-Sakyi L."/>
            <person name="Cui X.M."/>
            <person name="Yuan T.T."/>
            <person name="Jiang B.G."/>
            <person name="Yang W.F."/>
            <person name="Lam T.T."/>
            <person name="Chang Q.C."/>
            <person name="Ding S.J."/>
            <person name="Wang X.J."/>
            <person name="Zhu J.G."/>
            <person name="Ruan X.D."/>
            <person name="Zhao L."/>
            <person name="Wei J.T."/>
            <person name="Ye R.Z."/>
            <person name="Que T.C."/>
            <person name="Du C.H."/>
            <person name="Zhou Y.H."/>
            <person name="Cheng J.X."/>
            <person name="Dai P.F."/>
            <person name="Guo W.B."/>
            <person name="Han X.H."/>
            <person name="Huang E.J."/>
            <person name="Li L.F."/>
            <person name="Wei W."/>
            <person name="Gao Y.C."/>
            <person name="Liu J.Z."/>
            <person name="Shao H.Z."/>
            <person name="Wang X."/>
            <person name="Wang C.C."/>
            <person name="Yang T.C."/>
            <person name="Huo Q.B."/>
            <person name="Li W."/>
            <person name="Chen H.Y."/>
            <person name="Chen S.E."/>
            <person name="Zhou L.G."/>
            <person name="Ni X.B."/>
            <person name="Tian J.H."/>
            <person name="Sheng Y."/>
            <person name="Liu T."/>
            <person name="Pan Y.S."/>
            <person name="Xia L.Y."/>
            <person name="Li J."/>
            <person name="Zhao F."/>
            <person name="Cao W.C."/>
        </authorList>
    </citation>
    <scope>NUCLEOTIDE SEQUENCE [LARGE SCALE GENOMIC DNA]</scope>
    <source>
        <strain evidence="4">HaeL-2018</strain>
    </source>
</reference>
<dbReference type="EMBL" id="JABSTR010000011">
    <property type="protein sequence ID" value="KAH9380944.1"/>
    <property type="molecule type" value="Genomic_DNA"/>
</dbReference>
<gene>
    <name evidence="4" type="ORF">HPB48_008395</name>
</gene>
<feature type="domain" description="Transposable element P transposase-like RNase H C-terminal" evidence="2">
    <location>
        <begin position="80"/>
        <end position="114"/>
    </location>
</feature>
<keyword evidence="1" id="KW-0812">Transmembrane</keyword>
<dbReference type="PANTHER" id="PTHR47577">
    <property type="entry name" value="THAP DOMAIN-CONTAINING PROTEIN 6"/>
    <property type="match status" value="1"/>
</dbReference>
<keyword evidence="1" id="KW-0472">Membrane</keyword>
<dbReference type="PANTHER" id="PTHR47577:SF2">
    <property type="entry name" value="THAP DOMAIN CONTAINING 9"/>
    <property type="match status" value="1"/>
</dbReference>
<keyword evidence="5" id="KW-1185">Reference proteome</keyword>
<evidence type="ECO:0000256" key="1">
    <source>
        <dbReference type="SAM" id="Phobius"/>
    </source>
</evidence>
<evidence type="ECO:0008006" key="6">
    <source>
        <dbReference type="Google" id="ProtNLM"/>
    </source>
</evidence>
<evidence type="ECO:0000313" key="4">
    <source>
        <dbReference type="EMBL" id="KAH9380944.1"/>
    </source>
</evidence>
<dbReference type="Pfam" id="PF22824">
    <property type="entry name" value="THAP9_C"/>
    <property type="match status" value="1"/>
</dbReference>
<protein>
    <recommendedName>
        <fullName evidence="6">Transposable element</fullName>
    </recommendedName>
</protein>
<evidence type="ECO:0000259" key="3">
    <source>
        <dbReference type="Pfam" id="PF22824"/>
    </source>
</evidence>
<accession>A0A9J6H1P4</accession>
<dbReference type="VEuPathDB" id="VectorBase:HLOH_049075"/>
<dbReference type="InterPro" id="IPR048367">
    <property type="entry name" value="TNP-like_RNaseH_C"/>
</dbReference>
<feature type="domain" description="DNA transposase THAP9 C-terminal" evidence="3">
    <location>
        <begin position="193"/>
        <end position="296"/>
    </location>
</feature>
<dbReference type="AlphaFoldDB" id="A0A9J6H1P4"/>
<dbReference type="Proteomes" id="UP000821853">
    <property type="component" value="Chromosome 9"/>
</dbReference>
<evidence type="ECO:0000259" key="2">
    <source>
        <dbReference type="Pfam" id="PF21789"/>
    </source>
</evidence>
<dbReference type="OrthoDB" id="7312725at2759"/>
<organism evidence="4 5">
    <name type="scientific">Haemaphysalis longicornis</name>
    <name type="common">Bush tick</name>
    <dbReference type="NCBI Taxonomy" id="44386"/>
    <lineage>
        <taxon>Eukaryota</taxon>
        <taxon>Metazoa</taxon>
        <taxon>Ecdysozoa</taxon>
        <taxon>Arthropoda</taxon>
        <taxon>Chelicerata</taxon>
        <taxon>Arachnida</taxon>
        <taxon>Acari</taxon>
        <taxon>Parasitiformes</taxon>
        <taxon>Ixodida</taxon>
        <taxon>Ixodoidea</taxon>
        <taxon>Ixodidae</taxon>
        <taxon>Haemaphysalinae</taxon>
        <taxon>Haemaphysalis</taxon>
    </lineage>
</organism>
<feature type="transmembrane region" description="Helical" evidence="1">
    <location>
        <begin position="48"/>
        <end position="67"/>
    </location>
</feature>